<dbReference type="STRING" id="545695.TREAZ_0369"/>
<protein>
    <submittedName>
        <fullName evidence="2">Putative lipoprotein</fullName>
    </submittedName>
</protein>
<name>F5YDF9_LEAAZ</name>
<dbReference type="Proteomes" id="UP000009222">
    <property type="component" value="Chromosome"/>
</dbReference>
<dbReference type="InParanoid" id="F5YDF9"/>
<keyword evidence="1" id="KW-0732">Signal</keyword>
<evidence type="ECO:0000256" key="1">
    <source>
        <dbReference type="SAM" id="SignalP"/>
    </source>
</evidence>
<feature type="signal peptide" evidence="1">
    <location>
        <begin position="1"/>
        <end position="21"/>
    </location>
</feature>
<dbReference type="PROSITE" id="PS51257">
    <property type="entry name" value="PROKAR_LIPOPROTEIN"/>
    <property type="match status" value="1"/>
</dbReference>
<keyword evidence="3" id="KW-1185">Reference proteome</keyword>
<dbReference type="KEGG" id="taz:TREAZ_0369"/>
<proteinExistence type="predicted"/>
<feature type="chain" id="PRO_5003329572" evidence="1">
    <location>
        <begin position="22"/>
        <end position="224"/>
    </location>
</feature>
<dbReference type="HOGENOM" id="CLU_1234534_0_0_12"/>
<dbReference type="EMBL" id="CP001841">
    <property type="protein sequence ID" value="AEF81496.1"/>
    <property type="molecule type" value="Genomic_DNA"/>
</dbReference>
<dbReference type="AlphaFoldDB" id="F5YDF9"/>
<evidence type="ECO:0000313" key="2">
    <source>
        <dbReference type="EMBL" id="AEF81496.1"/>
    </source>
</evidence>
<sequence>MRINMIFLTVMVMLLSFTACSGGGQGQSAQLDSKPNTAGISVDGDGNLVISAPLYEAVADSKATIKVPGRTKDTPEIINYNFNTKPVKVGYIQDGVLTVTIPPSALELYRSSDTETATKESDPNVLSGNIRLETRKDETIALCLRFTDIGIGYPYSDYFDIAYSDGDVTFKDSYQDVDYPEKSWRVNYSLKKGWNIISILETNNVINVSNKNISPEAKWIIYSK</sequence>
<accession>F5YDF9</accession>
<evidence type="ECO:0000313" key="3">
    <source>
        <dbReference type="Proteomes" id="UP000009222"/>
    </source>
</evidence>
<reference evidence="2 3" key="2">
    <citation type="journal article" date="2011" name="ISME J.">
        <title>RNA-seq reveals cooperative metabolic interactions between two termite-gut spirochete species in co-culture.</title>
        <authorList>
            <person name="Rosenthal A.Z."/>
            <person name="Matson E.G."/>
            <person name="Eldar A."/>
            <person name="Leadbetter J.R."/>
        </authorList>
    </citation>
    <scope>NUCLEOTIDE SEQUENCE [LARGE SCALE GENOMIC DNA]</scope>
    <source>
        <strain evidence="3">ATCC BAA-888 / DSM 13862 / ZAS-9</strain>
    </source>
</reference>
<keyword evidence="2" id="KW-0449">Lipoprotein</keyword>
<reference evidence="3" key="1">
    <citation type="submission" date="2009-12" db="EMBL/GenBank/DDBJ databases">
        <title>Complete sequence of Treponema azotonutricium strain ZAS-9.</title>
        <authorList>
            <person name="Tetu S.G."/>
            <person name="Matson E."/>
            <person name="Ren Q."/>
            <person name="Seshadri R."/>
            <person name="Elbourne L."/>
            <person name="Hassan K.A."/>
            <person name="Durkin A."/>
            <person name="Radune D."/>
            <person name="Mohamoud Y."/>
            <person name="Shay R."/>
            <person name="Jin S."/>
            <person name="Zhang X."/>
            <person name="Lucey K."/>
            <person name="Ballor N.R."/>
            <person name="Ottesen E."/>
            <person name="Rosenthal R."/>
            <person name="Allen A."/>
            <person name="Leadbetter J.R."/>
            <person name="Paulsen I.T."/>
        </authorList>
    </citation>
    <scope>NUCLEOTIDE SEQUENCE [LARGE SCALE GENOMIC DNA]</scope>
    <source>
        <strain evidence="3">ATCC BAA-888 / DSM 13862 / ZAS-9</strain>
    </source>
</reference>
<organism evidence="2 3">
    <name type="scientific">Leadbettera azotonutricia (strain ATCC BAA-888 / DSM 13862 / ZAS-9)</name>
    <name type="common">Treponema azotonutricium</name>
    <dbReference type="NCBI Taxonomy" id="545695"/>
    <lineage>
        <taxon>Bacteria</taxon>
        <taxon>Pseudomonadati</taxon>
        <taxon>Spirochaetota</taxon>
        <taxon>Spirochaetia</taxon>
        <taxon>Spirochaetales</taxon>
        <taxon>Breznakiellaceae</taxon>
        <taxon>Leadbettera</taxon>
    </lineage>
</organism>
<gene>
    <name evidence="2" type="ordered locus">TREAZ_0369</name>
</gene>